<keyword evidence="5" id="KW-1185">Reference proteome</keyword>
<protein>
    <recommendedName>
        <fullName evidence="6">Phosphoglycerate mutase</fullName>
    </recommendedName>
</protein>
<dbReference type="AlphaFoldDB" id="K8FCF5"/>
<dbReference type="SUPFAM" id="SSF53254">
    <property type="entry name" value="Phosphoglycerate mutase-like"/>
    <property type="match status" value="1"/>
</dbReference>
<feature type="binding site" evidence="3">
    <location>
        <position position="77"/>
    </location>
    <ligand>
        <name>substrate</name>
    </ligand>
</feature>
<comment type="similarity">
    <text evidence="1">Belongs to the phosphoglycerate mutase family.</text>
</comment>
<evidence type="ECO:0000313" key="4">
    <source>
        <dbReference type="EMBL" id="CCO19438.1"/>
    </source>
</evidence>
<dbReference type="RefSeq" id="XP_007509635.1">
    <property type="nucleotide sequence ID" value="XM_007509573.1"/>
</dbReference>
<dbReference type="Pfam" id="PF00300">
    <property type="entry name" value="His_Phos_1"/>
    <property type="match status" value="1"/>
</dbReference>
<dbReference type="OrthoDB" id="354304at2759"/>
<dbReference type="InterPro" id="IPR013078">
    <property type="entry name" value="His_Pase_superF_clade-1"/>
</dbReference>
<dbReference type="KEGG" id="bpg:Bathy13g00580"/>
<dbReference type="PANTHER" id="PTHR48100:SF44">
    <property type="entry name" value="PHOSPHATASE C1620.13-RELATED"/>
    <property type="match status" value="1"/>
</dbReference>
<dbReference type="Gene3D" id="3.40.50.1240">
    <property type="entry name" value="Phosphoglycerate mutase-like"/>
    <property type="match status" value="1"/>
</dbReference>
<accession>K8FCF5</accession>
<reference evidence="4 5" key="1">
    <citation type="submission" date="2011-10" db="EMBL/GenBank/DDBJ databases">
        <authorList>
            <person name="Genoscope - CEA"/>
        </authorList>
    </citation>
    <scope>NUCLEOTIDE SEQUENCE [LARGE SCALE GENOMIC DNA]</scope>
    <source>
        <strain evidence="4 5">RCC 1105</strain>
    </source>
</reference>
<evidence type="ECO:0000256" key="3">
    <source>
        <dbReference type="PIRSR" id="PIRSR613078-2"/>
    </source>
</evidence>
<dbReference type="STRING" id="41875.K8FCF5"/>
<organism evidence="4 5">
    <name type="scientific">Bathycoccus prasinos</name>
    <dbReference type="NCBI Taxonomy" id="41875"/>
    <lineage>
        <taxon>Eukaryota</taxon>
        <taxon>Viridiplantae</taxon>
        <taxon>Chlorophyta</taxon>
        <taxon>Mamiellophyceae</taxon>
        <taxon>Mamiellales</taxon>
        <taxon>Bathycoccaceae</taxon>
        <taxon>Bathycoccus</taxon>
    </lineage>
</organism>
<evidence type="ECO:0000256" key="1">
    <source>
        <dbReference type="ARBA" id="ARBA00038362"/>
    </source>
</evidence>
<feature type="active site" description="Proton donor/acceptor" evidence="2">
    <location>
        <position position="101"/>
    </location>
</feature>
<evidence type="ECO:0000313" key="5">
    <source>
        <dbReference type="Proteomes" id="UP000198341"/>
    </source>
</evidence>
<dbReference type="GeneID" id="19012033"/>
<dbReference type="SMART" id="SM00855">
    <property type="entry name" value="PGAM"/>
    <property type="match status" value="1"/>
</dbReference>
<feature type="binding site" evidence="3">
    <location>
        <begin position="18"/>
        <end position="25"/>
    </location>
    <ligand>
        <name>substrate</name>
    </ligand>
</feature>
<evidence type="ECO:0000256" key="2">
    <source>
        <dbReference type="PIRSR" id="PIRSR613078-1"/>
    </source>
</evidence>
<dbReference type="EMBL" id="FO082266">
    <property type="protein sequence ID" value="CCO19438.1"/>
    <property type="molecule type" value="Genomic_DNA"/>
</dbReference>
<dbReference type="eggNOG" id="KOG0235">
    <property type="taxonomic scope" value="Eukaryota"/>
</dbReference>
<dbReference type="GO" id="GO:0016791">
    <property type="term" value="F:phosphatase activity"/>
    <property type="evidence" value="ECO:0007669"/>
    <property type="project" value="TreeGrafter"/>
</dbReference>
<feature type="active site" description="Tele-phosphohistidine intermediate" evidence="2">
    <location>
        <position position="19"/>
    </location>
</feature>
<name>K8FCF5_9CHLO</name>
<proteinExistence type="inferred from homology"/>
<dbReference type="InterPro" id="IPR050275">
    <property type="entry name" value="PGM_Phosphatase"/>
</dbReference>
<evidence type="ECO:0008006" key="6">
    <source>
        <dbReference type="Google" id="ProtNLM"/>
    </source>
</evidence>
<dbReference type="InterPro" id="IPR029033">
    <property type="entry name" value="His_PPase_superfam"/>
</dbReference>
<dbReference type="CDD" id="cd07067">
    <property type="entry name" value="HP_PGM_like"/>
    <property type="match status" value="1"/>
</dbReference>
<gene>
    <name evidence="4" type="ordered locus">Bathy13g00580</name>
</gene>
<dbReference type="Proteomes" id="UP000198341">
    <property type="component" value="Chromosome 13"/>
</dbReference>
<dbReference type="GO" id="GO:0005829">
    <property type="term" value="C:cytosol"/>
    <property type="evidence" value="ECO:0007669"/>
    <property type="project" value="TreeGrafter"/>
</dbReference>
<sequence length="223" mass="25104">MNKDDKKKIRVVRVLLIRHARTTHNASGIIQGQLDTEVNEDGEEEIKSLRANLMKMMSNSINRVKNIRKIVTSDLQRCLHTAQGMMIDASQMIEESSKLRERHVGVLQGCPRKTAPMEFPRAWATFCESKTKRGLRCAGEGGESVDDVLRRVRECIEDAVRSVLEEEEEEEEESSGDATIAVVTHAGVLLLLREYLVDEDLSGEKNRGITRVIARAKATRDGF</sequence>
<dbReference type="PANTHER" id="PTHR48100">
    <property type="entry name" value="BROAD-SPECIFICITY PHOSPHATASE YOR283W-RELATED"/>
    <property type="match status" value="1"/>
</dbReference>